<dbReference type="PANTHER" id="PTHR31495:SF1">
    <property type="entry name" value="INACTIVE PEROXYGENASE-LIKE PROTEIN-RELATED"/>
    <property type="match status" value="1"/>
</dbReference>
<protein>
    <submittedName>
        <fullName evidence="2">Caleosin-related</fullName>
    </submittedName>
</protein>
<comment type="caution">
    <text evidence="2">The sequence shown here is derived from an EMBL/GenBank/DDBJ whole genome shotgun (WGS) entry which is preliminary data.</text>
</comment>
<dbReference type="AlphaFoldDB" id="A0A2P5ABD4"/>
<dbReference type="InterPro" id="IPR007736">
    <property type="entry name" value="Caleosin-related"/>
</dbReference>
<proteinExistence type="inferred from homology"/>
<organism evidence="2 3">
    <name type="scientific">Parasponia andersonii</name>
    <name type="common">Sponia andersonii</name>
    <dbReference type="NCBI Taxonomy" id="3476"/>
    <lineage>
        <taxon>Eukaryota</taxon>
        <taxon>Viridiplantae</taxon>
        <taxon>Streptophyta</taxon>
        <taxon>Embryophyta</taxon>
        <taxon>Tracheophyta</taxon>
        <taxon>Spermatophyta</taxon>
        <taxon>Magnoliopsida</taxon>
        <taxon>eudicotyledons</taxon>
        <taxon>Gunneridae</taxon>
        <taxon>Pentapetalae</taxon>
        <taxon>rosids</taxon>
        <taxon>fabids</taxon>
        <taxon>Rosales</taxon>
        <taxon>Cannabaceae</taxon>
        <taxon>Parasponia</taxon>
    </lineage>
</organism>
<name>A0A2P5ABD4_PARAD</name>
<feature type="non-terminal residue" evidence="2">
    <location>
        <position position="1"/>
    </location>
</feature>
<dbReference type="Proteomes" id="UP000237105">
    <property type="component" value="Unassembled WGS sequence"/>
</dbReference>
<dbReference type="GO" id="GO:0005509">
    <property type="term" value="F:calcium ion binding"/>
    <property type="evidence" value="ECO:0007669"/>
    <property type="project" value="TreeGrafter"/>
</dbReference>
<accession>A0A2P5ABD4</accession>
<keyword evidence="3" id="KW-1185">Reference proteome</keyword>
<evidence type="ECO:0000313" key="2">
    <source>
        <dbReference type="EMBL" id="PON33850.1"/>
    </source>
</evidence>
<evidence type="ECO:0000313" key="3">
    <source>
        <dbReference type="Proteomes" id="UP000237105"/>
    </source>
</evidence>
<dbReference type="PANTHER" id="PTHR31495">
    <property type="entry name" value="PEROXYGENASE 3-RELATED"/>
    <property type="match status" value="1"/>
</dbReference>
<dbReference type="OrthoDB" id="640742at2759"/>
<gene>
    <name evidence="2" type="ORF">PanWU01x14_349230</name>
</gene>
<comment type="similarity">
    <text evidence="1">Belongs to the caleosin family.</text>
</comment>
<dbReference type="Pfam" id="PF05042">
    <property type="entry name" value="Caleosin"/>
    <property type="match status" value="1"/>
</dbReference>
<reference evidence="3" key="1">
    <citation type="submission" date="2016-06" db="EMBL/GenBank/DDBJ databases">
        <title>Parallel loss of symbiosis genes in relatives of nitrogen-fixing non-legume Parasponia.</title>
        <authorList>
            <person name="Van Velzen R."/>
            <person name="Holmer R."/>
            <person name="Bu F."/>
            <person name="Rutten L."/>
            <person name="Van Zeijl A."/>
            <person name="Liu W."/>
            <person name="Santuari L."/>
            <person name="Cao Q."/>
            <person name="Sharma T."/>
            <person name="Shen D."/>
            <person name="Roswanjaya Y."/>
            <person name="Wardhani T."/>
            <person name="Kalhor M.S."/>
            <person name="Jansen J."/>
            <person name="Van den Hoogen J."/>
            <person name="Gungor B."/>
            <person name="Hartog M."/>
            <person name="Hontelez J."/>
            <person name="Verver J."/>
            <person name="Yang W.-C."/>
            <person name="Schijlen E."/>
            <person name="Repin R."/>
            <person name="Schilthuizen M."/>
            <person name="Schranz E."/>
            <person name="Heidstra R."/>
            <person name="Miyata K."/>
            <person name="Fedorova E."/>
            <person name="Kohlen W."/>
            <person name="Bisseling T."/>
            <person name="Smit S."/>
            <person name="Geurts R."/>
        </authorList>
    </citation>
    <scope>NUCLEOTIDE SEQUENCE [LARGE SCALE GENOMIC DNA]</scope>
    <source>
        <strain evidence="3">cv. WU1-14</strain>
    </source>
</reference>
<evidence type="ECO:0000256" key="1">
    <source>
        <dbReference type="ARBA" id="ARBA00006765"/>
    </source>
</evidence>
<dbReference type="EMBL" id="JXTB01000698">
    <property type="protein sequence ID" value="PON33850.1"/>
    <property type="molecule type" value="Genomic_DNA"/>
</dbReference>
<dbReference type="GO" id="GO:0004497">
    <property type="term" value="F:monooxygenase activity"/>
    <property type="evidence" value="ECO:0007669"/>
    <property type="project" value="TreeGrafter"/>
</dbReference>
<sequence length="91" mass="10644">FVLSKFEEIFKKHAHTHPDALTSDEVAGLLKGNRVPKDYKGWLAAWTEWKILYILCKDKKGLLHKETIRAVYDGSLFERMEKERLAAKKKE</sequence>
<dbReference type="STRING" id="3476.A0A2P5ABD4"/>